<dbReference type="OrthoDB" id="300709at2759"/>
<comment type="caution">
    <text evidence="4">The sequence shown here is derived from an EMBL/GenBank/DDBJ whole genome shotgun (WGS) entry which is preliminary data.</text>
</comment>
<keyword evidence="2" id="KW-0521">NADP</keyword>
<dbReference type="EMBL" id="PVQB02000992">
    <property type="protein sequence ID" value="KAF4332715.1"/>
    <property type="molecule type" value="Genomic_DNA"/>
</dbReference>
<evidence type="ECO:0000256" key="1">
    <source>
        <dbReference type="ARBA" id="ARBA00006328"/>
    </source>
</evidence>
<evidence type="ECO:0000313" key="4">
    <source>
        <dbReference type="EMBL" id="KAF4332715.1"/>
    </source>
</evidence>
<comment type="similarity">
    <text evidence="1">Belongs to the NmrA-type oxidoreductase family.</text>
</comment>
<dbReference type="Pfam" id="PF05368">
    <property type="entry name" value="NmrA"/>
    <property type="match status" value="1"/>
</dbReference>
<dbReference type="Gene3D" id="3.90.25.10">
    <property type="entry name" value="UDP-galactose 4-epimerase, domain 1"/>
    <property type="match status" value="1"/>
</dbReference>
<evidence type="ECO:0000259" key="3">
    <source>
        <dbReference type="Pfam" id="PF05368"/>
    </source>
</evidence>
<dbReference type="InterPro" id="IPR008030">
    <property type="entry name" value="NmrA-like"/>
</dbReference>
<accession>A0A9P5A5M0</accession>
<dbReference type="PANTHER" id="PTHR42748">
    <property type="entry name" value="NITROGEN METABOLITE REPRESSION PROTEIN NMRA FAMILY MEMBER"/>
    <property type="match status" value="1"/>
</dbReference>
<organism evidence="4 5">
    <name type="scientific">Fusarium beomiforme</name>
    <dbReference type="NCBI Taxonomy" id="44412"/>
    <lineage>
        <taxon>Eukaryota</taxon>
        <taxon>Fungi</taxon>
        <taxon>Dikarya</taxon>
        <taxon>Ascomycota</taxon>
        <taxon>Pezizomycotina</taxon>
        <taxon>Sordariomycetes</taxon>
        <taxon>Hypocreomycetidae</taxon>
        <taxon>Hypocreales</taxon>
        <taxon>Nectriaceae</taxon>
        <taxon>Fusarium</taxon>
        <taxon>Fusarium burgessii species complex</taxon>
    </lineage>
</organism>
<name>A0A9P5A5M0_9HYPO</name>
<dbReference type="InterPro" id="IPR036291">
    <property type="entry name" value="NAD(P)-bd_dom_sf"/>
</dbReference>
<evidence type="ECO:0000313" key="5">
    <source>
        <dbReference type="Proteomes" id="UP000730481"/>
    </source>
</evidence>
<keyword evidence="5" id="KW-1185">Reference proteome</keyword>
<protein>
    <recommendedName>
        <fullName evidence="3">NmrA-like domain-containing protein</fullName>
    </recommendedName>
</protein>
<dbReference type="Proteomes" id="UP000730481">
    <property type="component" value="Unassembled WGS sequence"/>
</dbReference>
<feature type="domain" description="NmrA-like" evidence="3">
    <location>
        <begin position="5"/>
        <end position="260"/>
    </location>
</feature>
<reference evidence="4" key="1">
    <citation type="journal article" date="2017" name="Mycologia">
        <title>Fusarium algeriense, sp. nov., a novel toxigenic crown rot pathogen of durum wheat from Algeria is nested in the Fusarium burgessii species complex.</title>
        <authorList>
            <person name="Laraba I."/>
            <person name="Keddad A."/>
            <person name="Boureghda H."/>
            <person name="Abdallah N."/>
            <person name="Vaughan M.M."/>
            <person name="Proctor R.H."/>
            <person name="Busman M."/>
            <person name="O'Donnell K."/>
        </authorList>
    </citation>
    <scope>NUCLEOTIDE SEQUENCE</scope>
    <source>
        <strain evidence="4">NRRL 25174</strain>
    </source>
</reference>
<dbReference type="SUPFAM" id="SSF51735">
    <property type="entry name" value="NAD(P)-binding Rossmann-fold domains"/>
    <property type="match status" value="1"/>
</dbReference>
<dbReference type="AlphaFoldDB" id="A0A9P5A5M0"/>
<sequence>MSGHKKTVLMIGGTGAQGAAVVKALSDDSAYEIRVLTRSVTSPAAAELAALPDVTIMEGNPYEEATLQHAFDAVDLAWVNTNGFAIGEKNEIYWGIRMYEIARSSGVAHFQWASLPYVSKLGDFDPKYRTGHMDGKGKVADYISAQPTSPMKWTILTSCMYMETLTELLAPRQSPDDPDLTVFAAPLGDGRPPLIYLADLGRYARWVFDNPGRSNGMNLMVATESVGWQSLAKTFTEVTGKKAIYKDISLDELFASGAFPFPDGKVGHSVSPEDPTLQSYRQNFFGFWNTWKADLVKVDYALLDDILPTRVKTLSEWMKLVGYTGERRPVLKDYRDHAKQRQQGFEDMKLGS</sequence>
<dbReference type="PANTHER" id="PTHR42748:SF14">
    <property type="entry name" value="SNOAL-LIKE DOMAIN-CONTAINING PROTEIN"/>
    <property type="match status" value="1"/>
</dbReference>
<dbReference type="InterPro" id="IPR051164">
    <property type="entry name" value="NmrA-like_oxidored"/>
</dbReference>
<reference evidence="4" key="2">
    <citation type="submission" date="2020-02" db="EMBL/GenBank/DDBJ databases">
        <title>Identification and distribution of gene clusters putatively required for synthesis of sphingolipid metabolism inhibitors in phylogenetically diverse species of the filamentous fungus Fusarium.</title>
        <authorList>
            <person name="Kim H.-S."/>
            <person name="Busman M."/>
            <person name="Brown D.W."/>
            <person name="Divon H."/>
            <person name="Uhlig S."/>
            <person name="Proctor R.H."/>
        </authorList>
    </citation>
    <scope>NUCLEOTIDE SEQUENCE</scope>
    <source>
        <strain evidence="4">NRRL 25174</strain>
    </source>
</reference>
<dbReference type="GO" id="GO:0005634">
    <property type="term" value="C:nucleus"/>
    <property type="evidence" value="ECO:0007669"/>
    <property type="project" value="TreeGrafter"/>
</dbReference>
<proteinExistence type="inferred from homology"/>
<dbReference type="Gene3D" id="3.40.50.720">
    <property type="entry name" value="NAD(P)-binding Rossmann-like Domain"/>
    <property type="match status" value="1"/>
</dbReference>
<gene>
    <name evidence="4" type="ORF">FBEOM_13477</name>
</gene>
<evidence type="ECO:0000256" key="2">
    <source>
        <dbReference type="ARBA" id="ARBA00022857"/>
    </source>
</evidence>